<sequence>MVSLNSNICILSFFTTFFSFLVLAEAGHHVHHVHHVHRKVHERAVQITEPTPTPTSPENRVLADVSEVVAGLQALPTDLQNLLQDLSNQIQQLQNLLTELSSPSSTPLPSASESPNNAGQTNVSQSTTSTPPTATLKSSTAASTTRTPRSPTTTYKSTTHRTSTITVEAIPMTTTNSMSSRSRSSSSTHTSTLTPSASSIVANGFDGDRMNNIAAYFKYDMGTSVQGLRQLCQDPAIDIVIIGFIQIELDQSGNFGVGGECPIEGCYAIGDEAQRCQAAGKKVLASIVSNTTDSSVETYLPDLDSEYGRAYFDSVVQGVVGLLWEIFGAGRDVSDGSGSWGNFTVDGFDLYPDISTTNSSLNRTENLLMPPYSAAFIEALRSQFANDTSKQYYISAAPPCIRPDNTTGLDALQMVDFVYVRFYGLPQCEFGSQSQTLRSLISSWSQDLEANSSTTSTAATSSSGPRMFLGIQAPDSSMAMGLDNTTTASLLQNMLGIFNPVKEPNQGGLMLWGSPADVERTWANGTTFSAYAKSKLFCSGQNDQIAKCS</sequence>
<dbReference type="AlphaFoldDB" id="A0A9P4M521"/>
<dbReference type="InterPro" id="IPR001223">
    <property type="entry name" value="Glyco_hydro18_cat"/>
</dbReference>
<gene>
    <name evidence="6" type="ORF">NA57DRAFT_81327</name>
</gene>
<dbReference type="EMBL" id="ML978138">
    <property type="protein sequence ID" value="KAF2093399.1"/>
    <property type="molecule type" value="Genomic_DNA"/>
</dbReference>
<keyword evidence="7" id="KW-1185">Reference proteome</keyword>
<feature type="domain" description="GH18" evidence="5">
    <location>
        <begin position="211"/>
        <end position="549"/>
    </location>
</feature>
<organism evidence="6 7">
    <name type="scientific">Rhizodiscina lignyota</name>
    <dbReference type="NCBI Taxonomy" id="1504668"/>
    <lineage>
        <taxon>Eukaryota</taxon>
        <taxon>Fungi</taxon>
        <taxon>Dikarya</taxon>
        <taxon>Ascomycota</taxon>
        <taxon>Pezizomycotina</taxon>
        <taxon>Dothideomycetes</taxon>
        <taxon>Pleosporomycetidae</taxon>
        <taxon>Aulographales</taxon>
        <taxon>Rhizodiscinaceae</taxon>
        <taxon>Rhizodiscina</taxon>
    </lineage>
</organism>
<dbReference type="GO" id="GO:0005975">
    <property type="term" value="P:carbohydrate metabolic process"/>
    <property type="evidence" value="ECO:0007669"/>
    <property type="project" value="InterPro"/>
</dbReference>
<reference evidence="6" key="1">
    <citation type="journal article" date="2020" name="Stud. Mycol.">
        <title>101 Dothideomycetes genomes: a test case for predicting lifestyles and emergence of pathogens.</title>
        <authorList>
            <person name="Haridas S."/>
            <person name="Albert R."/>
            <person name="Binder M."/>
            <person name="Bloem J."/>
            <person name="Labutti K."/>
            <person name="Salamov A."/>
            <person name="Andreopoulos B."/>
            <person name="Baker S."/>
            <person name="Barry K."/>
            <person name="Bills G."/>
            <person name="Bluhm B."/>
            <person name="Cannon C."/>
            <person name="Castanera R."/>
            <person name="Culley D."/>
            <person name="Daum C."/>
            <person name="Ezra D."/>
            <person name="Gonzalez J."/>
            <person name="Henrissat B."/>
            <person name="Kuo A."/>
            <person name="Liang C."/>
            <person name="Lipzen A."/>
            <person name="Lutzoni F."/>
            <person name="Magnuson J."/>
            <person name="Mondo S."/>
            <person name="Nolan M."/>
            <person name="Ohm R."/>
            <person name="Pangilinan J."/>
            <person name="Park H.-J."/>
            <person name="Ramirez L."/>
            <person name="Alfaro M."/>
            <person name="Sun H."/>
            <person name="Tritt A."/>
            <person name="Yoshinaga Y."/>
            <person name="Zwiers L.-H."/>
            <person name="Turgeon B."/>
            <person name="Goodwin S."/>
            <person name="Spatafora J."/>
            <person name="Crous P."/>
            <person name="Grigoriev I."/>
        </authorList>
    </citation>
    <scope>NUCLEOTIDE SEQUENCE</scope>
    <source>
        <strain evidence="6">CBS 133067</strain>
    </source>
</reference>
<accession>A0A9P4M521</accession>
<protein>
    <submittedName>
        <fullName evidence="6">Glycoside hydrolase</fullName>
    </submittedName>
</protein>
<keyword evidence="4" id="KW-0732">Signal</keyword>
<keyword evidence="1 6" id="KW-0378">Hydrolase</keyword>
<dbReference type="PANTHER" id="PTHR45708">
    <property type="entry name" value="ENDOCHITINASE"/>
    <property type="match status" value="1"/>
</dbReference>
<dbReference type="GO" id="GO:0005576">
    <property type="term" value="C:extracellular region"/>
    <property type="evidence" value="ECO:0007669"/>
    <property type="project" value="TreeGrafter"/>
</dbReference>
<dbReference type="GO" id="GO:0004568">
    <property type="term" value="F:chitinase activity"/>
    <property type="evidence" value="ECO:0007669"/>
    <property type="project" value="TreeGrafter"/>
</dbReference>
<dbReference type="InterPro" id="IPR050542">
    <property type="entry name" value="Glycosyl_Hydrlase18_Chitinase"/>
</dbReference>
<comment type="caution">
    <text evidence="6">The sequence shown here is derived from an EMBL/GenBank/DDBJ whole genome shotgun (WGS) entry which is preliminary data.</text>
</comment>
<evidence type="ECO:0000256" key="1">
    <source>
        <dbReference type="ARBA" id="ARBA00022801"/>
    </source>
</evidence>
<dbReference type="PROSITE" id="PS51910">
    <property type="entry name" value="GH18_2"/>
    <property type="match status" value="1"/>
</dbReference>
<dbReference type="Proteomes" id="UP000799772">
    <property type="component" value="Unassembled WGS sequence"/>
</dbReference>
<feature type="chain" id="PRO_5040494877" evidence="4">
    <location>
        <begin position="27"/>
        <end position="549"/>
    </location>
</feature>
<feature type="compositionally biased region" description="Polar residues" evidence="3">
    <location>
        <begin position="116"/>
        <end position="125"/>
    </location>
</feature>
<evidence type="ECO:0000313" key="7">
    <source>
        <dbReference type="Proteomes" id="UP000799772"/>
    </source>
</evidence>
<dbReference type="Gene3D" id="3.20.20.80">
    <property type="entry name" value="Glycosidases"/>
    <property type="match status" value="1"/>
</dbReference>
<dbReference type="PANTHER" id="PTHR45708:SF49">
    <property type="entry name" value="ENDOCHITINASE"/>
    <property type="match status" value="1"/>
</dbReference>
<feature type="compositionally biased region" description="Low complexity" evidence="3">
    <location>
        <begin position="173"/>
        <end position="199"/>
    </location>
</feature>
<feature type="compositionally biased region" description="Low complexity" evidence="3">
    <location>
        <begin position="100"/>
        <end position="115"/>
    </location>
</feature>
<dbReference type="OrthoDB" id="6020543at2759"/>
<feature type="signal peptide" evidence="4">
    <location>
        <begin position="1"/>
        <end position="26"/>
    </location>
</feature>
<evidence type="ECO:0000256" key="2">
    <source>
        <dbReference type="ARBA" id="ARBA00023295"/>
    </source>
</evidence>
<feature type="region of interest" description="Disordered" evidence="3">
    <location>
        <begin position="100"/>
        <end position="204"/>
    </location>
</feature>
<proteinExistence type="predicted"/>
<dbReference type="SUPFAM" id="SSF51445">
    <property type="entry name" value="(Trans)glycosidases"/>
    <property type="match status" value="1"/>
</dbReference>
<evidence type="ECO:0000259" key="5">
    <source>
        <dbReference type="PROSITE" id="PS51910"/>
    </source>
</evidence>
<evidence type="ECO:0000256" key="4">
    <source>
        <dbReference type="SAM" id="SignalP"/>
    </source>
</evidence>
<dbReference type="InterPro" id="IPR017853">
    <property type="entry name" value="GH"/>
</dbReference>
<feature type="compositionally biased region" description="Low complexity" evidence="3">
    <location>
        <begin position="126"/>
        <end position="166"/>
    </location>
</feature>
<evidence type="ECO:0000313" key="6">
    <source>
        <dbReference type="EMBL" id="KAF2093399.1"/>
    </source>
</evidence>
<name>A0A9P4M521_9PEZI</name>
<dbReference type="Pfam" id="PF00704">
    <property type="entry name" value="Glyco_hydro_18"/>
    <property type="match status" value="1"/>
</dbReference>
<keyword evidence="2" id="KW-0326">Glycosidase</keyword>
<evidence type="ECO:0000256" key="3">
    <source>
        <dbReference type="SAM" id="MobiDB-lite"/>
    </source>
</evidence>